<dbReference type="AlphaFoldDB" id="A0A7W7TXQ6"/>
<protein>
    <submittedName>
        <fullName evidence="4">Acetyl esterase</fullName>
        <ecNumber evidence="4">3.1.1.-</ecNumber>
    </submittedName>
</protein>
<dbReference type="RefSeq" id="WP_116156979.1">
    <property type="nucleotide sequence ID" value="NZ_JACHJY010000002.1"/>
</dbReference>
<sequence length="320" mass="32949">MPLAPEIKELMAMIAEAPPEVIGGPDLTIEEARELVEVGAALTTPPEQRSTVASAEDHTVPGPAGPVPVRVYRPARTTSSPVPTLLWAHGGGWCSGSLETADTAARALCSLAEVVVVSVGYRLAPEAPFPAGLDDCAAALAWVRGTVAELGGDPARIGVGGDSAGGNLAAVLAQAVGSHGVPLAAQMLVYPATDLDLTTDAYPSREALGTGYLFETAELVRCVERYLTAGDDPADPRVSPLRGTDLSTTPPALIVTVEYDPLRDEGTAYAARLRAAGVPVVHQDVAGLAHGTFDMLGLSETARTAMAEAARALKALFASR</sequence>
<dbReference type="SUPFAM" id="SSF53474">
    <property type="entry name" value="alpha/beta-Hydrolases"/>
    <property type="match status" value="1"/>
</dbReference>
<dbReference type="EC" id="3.1.1.-" evidence="4"/>
<evidence type="ECO:0000256" key="1">
    <source>
        <dbReference type="ARBA" id="ARBA00022801"/>
    </source>
</evidence>
<dbReference type="InterPro" id="IPR050300">
    <property type="entry name" value="GDXG_lipolytic_enzyme"/>
</dbReference>
<evidence type="ECO:0000313" key="5">
    <source>
        <dbReference type="Proteomes" id="UP000582643"/>
    </source>
</evidence>
<reference evidence="4 5" key="1">
    <citation type="submission" date="2020-08" db="EMBL/GenBank/DDBJ databases">
        <title>Genomic Encyclopedia of Type Strains, Phase III (KMG-III): the genomes of soil and plant-associated and newly described type strains.</title>
        <authorList>
            <person name="Whitman W."/>
        </authorList>
    </citation>
    <scope>NUCLEOTIDE SEQUENCE [LARGE SCALE GENOMIC DNA]</scope>
    <source>
        <strain evidence="4 5">SFB5A</strain>
    </source>
</reference>
<feature type="region of interest" description="Disordered" evidence="2">
    <location>
        <begin position="44"/>
        <end position="69"/>
    </location>
</feature>
<proteinExistence type="predicted"/>
<dbReference type="InterPro" id="IPR013094">
    <property type="entry name" value="AB_hydrolase_3"/>
</dbReference>
<dbReference type="InterPro" id="IPR029058">
    <property type="entry name" value="AB_hydrolase_fold"/>
</dbReference>
<feature type="domain" description="Alpha/beta hydrolase fold-3" evidence="3">
    <location>
        <begin position="85"/>
        <end position="292"/>
    </location>
</feature>
<evidence type="ECO:0000256" key="2">
    <source>
        <dbReference type="SAM" id="MobiDB-lite"/>
    </source>
</evidence>
<dbReference type="EMBL" id="JACHJY010000002">
    <property type="protein sequence ID" value="MBB4980966.1"/>
    <property type="molecule type" value="Genomic_DNA"/>
</dbReference>
<organism evidence="4 5">
    <name type="scientific">Streptomyces nymphaeiformis</name>
    <dbReference type="NCBI Taxonomy" id="2663842"/>
    <lineage>
        <taxon>Bacteria</taxon>
        <taxon>Bacillati</taxon>
        <taxon>Actinomycetota</taxon>
        <taxon>Actinomycetes</taxon>
        <taxon>Kitasatosporales</taxon>
        <taxon>Streptomycetaceae</taxon>
        <taxon>Streptomyces</taxon>
    </lineage>
</organism>
<dbReference type="Pfam" id="PF07859">
    <property type="entry name" value="Abhydrolase_3"/>
    <property type="match status" value="1"/>
</dbReference>
<dbReference type="PANTHER" id="PTHR48081:SF8">
    <property type="entry name" value="ALPHA_BETA HYDROLASE FOLD-3 DOMAIN-CONTAINING PROTEIN-RELATED"/>
    <property type="match status" value="1"/>
</dbReference>
<dbReference type="PANTHER" id="PTHR48081">
    <property type="entry name" value="AB HYDROLASE SUPERFAMILY PROTEIN C4A8.06C"/>
    <property type="match status" value="1"/>
</dbReference>
<name>A0A7W7TXQ6_9ACTN</name>
<accession>A0A7W7TXQ6</accession>
<evidence type="ECO:0000313" key="4">
    <source>
        <dbReference type="EMBL" id="MBB4980966.1"/>
    </source>
</evidence>
<gene>
    <name evidence="4" type="ORF">GGE06_001874</name>
</gene>
<dbReference type="GO" id="GO:0016787">
    <property type="term" value="F:hydrolase activity"/>
    <property type="evidence" value="ECO:0007669"/>
    <property type="project" value="UniProtKB-KW"/>
</dbReference>
<evidence type="ECO:0000259" key="3">
    <source>
        <dbReference type="Pfam" id="PF07859"/>
    </source>
</evidence>
<keyword evidence="1 4" id="KW-0378">Hydrolase</keyword>
<dbReference type="Gene3D" id="3.40.50.1820">
    <property type="entry name" value="alpha/beta hydrolase"/>
    <property type="match status" value="1"/>
</dbReference>
<dbReference type="Proteomes" id="UP000582643">
    <property type="component" value="Unassembled WGS sequence"/>
</dbReference>
<keyword evidence="5" id="KW-1185">Reference proteome</keyword>
<comment type="caution">
    <text evidence="4">The sequence shown here is derived from an EMBL/GenBank/DDBJ whole genome shotgun (WGS) entry which is preliminary data.</text>
</comment>